<protein>
    <submittedName>
        <fullName evidence="1">Uncharacterized protein</fullName>
    </submittedName>
</protein>
<dbReference type="RefSeq" id="WP_050725358.1">
    <property type="nucleotide sequence ID" value="NZ_CP012332.1"/>
</dbReference>
<dbReference type="STRING" id="1391653.AKJ08_1365"/>
<name>A0A0K1PBR4_9BACT</name>
<dbReference type="EMBL" id="CP012332">
    <property type="protein sequence ID" value="AKU90978.1"/>
    <property type="molecule type" value="Genomic_DNA"/>
</dbReference>
<accession>A0A0K1PBR4</accession>
<keyword evidence="2" id="KW-1185">Reference proteome</keyword>
<evidence type="ECO:0000313" key="2">
    <source>
        <dbReference type="Proteomes" id="UP000055590"/>
    </source>
</evidence>
<dbReference type="AlphaFoldDB" id="A0A0K1PBR4"/>
<reference evidence="1 2" key="1">
    <citation type="submission" date="2015-08" db="EMBL/GenBank/DDBJ databases">
        <authorList>
            <person name="Babu N.S."/>
            <person name="Beckwith C.J."/>
            <person name="Beseler K.G."/>
            <person name="Brison A."/>
            <person name="Carone J.V."/>
            <person name="Caskin T.P."/>
            <person name="Diamond M."/>
            <person name="Durham M.E."/>
            <person name="Foxe J.M."/>
            <person name="Go M."/>
            <person name="Henderson B.A."/>
            <person name="Jones I.B."/>
            <person name="McGettigan J.A."/>
            <person name="Micheletti S.J."/>
            <person name="Nasrallah M.E."/>
            <person name="Ortiz D."/>
            <person name="Piller C.R."/>
            <person name="Privatt S.R."/>
            <person name="Schneider S.L."/>
            <person name="Sharp S."/>
            <person name="Smith T.C."/>
            <person name="Stanton J.D."/>
            <person name="Ullery H.E."/>
            <person name="Wilson R.J."/>
            <person name="Serrano M.G."/>
            <person name="Buck G."/>
            <person name="Lee V."/>
            <person name="Wang Y."/>
            <person name="Carvalho R."/>
            <person name="Voegtly L."/>
            <person name="Shi R."/>
            <person name="Duckworth R."/>
            <person name="Johnson A."/>
            <person name="Loviza R."/>
            <person name="Walstead R."/>
            <person name="Shah Z."/>
            <person name="Kiflezghi M."/>
            <person name="Wade K."/>
            <person name="Ball S.L."/>
            <person name="Bradley K.W."/>
            <person name="Asai D.J."/>
            <person name="Bowman C.A."/>
            <person name="Russell D.A."/>
            <person name="Pope W.H."/>
            <person name="Jacobs-Sera D."/>
            <person name="Hendrix R.W."/>
            <person name="Hatfull G.F."/>
        </authorList>
    </citation>
    <scope>NUCLEOTIDE SEQUENCE [LARGE SCALE GENOMIC DNA]</scope>
    <source>
        <strain evidence="1 2">DSM 27710</strain>
    </source>
</reference>
<organism evidence="1 2">
    <name type="scientific">Vulgatibacter incomptus</name>
    <dbReference type="NCBI Taxonomy" id="1391653"/>
    <lineage>
        <taxon>Bacteria</taxon>
        <taxon>Pseudomonadati</taxon>
        <taxon>Myxococcota</taxon>
        <taxon>Myxococcia</taxon>
        <taxon>Myxococcales</taxon>
        <taxon>Cystobacterineae</taxon>
        <taxon>Vulgatibacteraceae</taxon>
        <taxon>Vulgatibacter</taxon>
    </lineage>
</organism>
<gene>
    <name evidence="1" type="ORF">AKJ08_1365</name>
</gene>
<proteinExistence type="predicted"/>
<evidence type="ECO:0000313" key="1">
    <source>
        <dbReference type="EMBL" id="AKU90978.1"/>
    </source>
</evidence>
<dbReference type="Proteomes" id="UP000055590">
    <property type="component" value="Chromosome"/>
</dbReference>
<sequence>MPDVVLLRESLPAFELSARFLEAASKGADVDLIVEGRRAAMLPGIARRLFPGTKLGVAAAAVGVPLFPKVMALFLQARQLGFTWNCRKVSGAREVIVELRRERTIG</sequence>
<dbReference type="KEGG" id="vin:AKJ08_1365"/>